<keyword evidence="3" id="KW-1185">Reference proteome</keyword>
<evidence type="ECO:0000313" key="3">
    <source>
        <dbReference type="Proteomes" id="UP000434582"/>
    </source>
</evidence>
<proteinExistence type="predicted"/>
<comment type="caution">
    <text evidence="2">The sequence shown here is derived from an EMBL/GenBank/DDBJ whole genome shotgun (WGS) entry which is preliminary data.</text>
</comment>
<dbReference type="OrthoDB" id="7877104at2"/>
<dbReference type="Proteomes" id="UP000434582">
    <property type="component" value="Unassembled WGS sequence"/>
</dbReference>
<accession>A0A7X1ZCG8</accession>
<dbReference type="EMBL" id="WIVE01000011">
    <property type="protein sequence ID" value="MQX35999.1"/>
    <property type="molecule type" value="Genomic_DNA"/>
</dbReference>
<evidence type="ECO:0000313" key="2">
    <source>
        <dbReference type="EMBL" id="MQX35999.1"/>
    </source>
</evidence>
<dbReference type="RefSeq" id="WP_153342061.1">
    <property type="nucleotide sequence ID" value="NZ_WIVE01000011.1"/>
</dbReference>
<feature type="signal peptide" evidence="1">
    <location>
        <begin position="1"/>
        <end position="25"/>
    </location>
</feature>
<dbReference type="AlphaFoldDB" id="A0A7X1ZCG8"/>
<gene>
    <name evidence="2" type="ORF">GHC57_05645</name>
</gene>
<reference evidence="2 3" key="1">
    <citation type="submission" date="2019-10" db="EMBL/GenBank/DDBJ databases">
        <title>Draft whole-genome sequence of the purple nonsulfur photosynthetic bacterium Roseospira navarrensis DSM 15114.</title>
        <authorList>
            <person name="Kyndt J.A."/>
            <person name="Meyer T.E."/>
        </authorList>
    </citation>
    <scope>NUCLEOTIDE SEQUENCE [LARGE SCALE GENOMIC DNA]</scope>
    <source>
        <strain evidence="2 3">DSM 15114</strain>
    </source>
</reference>
<keyword evidence="1" id="KW-0732">Signal</keyword>
<protein>
    <submittedName>
        <fullName evidence="2">Uncharacterized protein</fullName>
    </submittedName>
</protein>
<sequence>MTDRRAGLPAALLGLGLLWSAAAAAQTGMPDGRMSEDRMLDLIFGVPEIAAWADAVRANGNRVVIDTEQTADPDCPDLACLTCFRLMEDLPTHRSFFAVVCANPDTGDLLRWDDPGSAPRPLASPAGPALEDTVVLPAGPALQDTVVLPARDLLTRMPDRMTGWFHWDGAARPIVMAVTWTGRSVAPDGMVAFRGRADYVEPTGRRTRADVRMRVDGTVGAVVMWEESGADQPDFETDGRFVGTMDPGSLTIDGHWRHPTMDSRARFRLEPAGG</sequence>
<name>A0A7X1ZCG8_9PROT</name>
<organism evidence="2 3">
    <name type="scientific">Roseospira navarrensis</name>
    <dbReference type="NCBI Taxonomy" id="140058"/>
    <lineage>
        <taxon>Bacteria</taxon>
        <taxon>Pseudomonadati</taxon>
        <taxon>Pseudomonadota</taxon>
        <taxon>Alphaproteobacteria</taxon>
        <taxon>Rhodospirillales</taxon>
        <taxon>Rhodospirillaceae</taxon>
        <taxon>Roseospira</taxon>
    </lineage>
</organism>
<evidence type="ECO:0000256" key="1">
    <source>
        <dbReference type="SAM" id="SignalP"/>
    </source>
</evidence>
<feature type="chain" id="PRO_5030996343" evidence="1">
    <location>
        <begin position="26"/>
        <end position="274"/>
    </location>
</feature>